<protein>
    <recommendedName>
        <fullName evidence="4">DUF2975 domain-containing protein</fullName>
    </recommendedName>
</protein>
<feature type="transmembrane region" description="Helical" evidence="1">
    <location>
        <begin position="97"/>
        <end position="116"/>
    </location>
</feature>
<dbReference type="AlphaFoldDB" id="A0A163SJ34"/>
<keyword evidence="1" id="KW-0472">Membrane</keyword>
<name>A0A163SJ34_9BACL</name>
<comment type="caution">
    <text evidence="2">The sequence shown here is derived from an EMBL/GenBank/DDBJ whole genome shotgun (WGS) entry which is preliminary data.</text>
</comment>
<evidence type="ECO:0000313" key="3">
    <source>
        <dbReference type="Proteomes" id="UP000076567"/>
    </source>
</evidence>
<keyword evidence="1" id="KW-1133">Transmembrane helix</keyword>
<evidence type="ECO:0000256" key="1">
    <source>
        <dbReference type="SAM" id="Phobius"/>
    </source>
</evidence>
<organism evidence="2 3">
    <name type="scientific">Fictibacillus phosphorivorans</name>
    <dbReference type="NCBI Taxonomy" id="1221500"/>
    <lineage>
        <taxon>Bacteria</taxon>
        <taxon>Bacillati</taxon>
        <taxon>Bacillota</taxon>
        <taxon>Bacilli</taxon>
        <taxon>Bacillales</taxon>
        <taxon>Fictibacillaceae</taxon>
        <taxon>Fictibacillus</taxon>
    </lineage>
</organism>
<evidence type="ECO:0008006" key="4">
    <source>
        <dbReference type="Google" id="ProtNLM"/>
    </source>
</evidence>
<dbReference type="Pfam" id="PF11188">
    <property type="entry name" value="DUF2975"/>
    <property type="match status" value="1"/>
</dbReference>
<dbReference type="Proteomes" id="UP000076567">
    <property type="component" value="Unassembled WGS sequence"/>
</dbReference>
<feature type="transmembrane region" description="Helical" evidence="1">
    <location>
        <begin position="7"/>
        <end position="33"/>
    </location>
</feature>
<evidence type="ECO:0000313" key="2">
    <source>
        <dbReference type="EMBL" id="KZE69212.1"/>
    </source>
</evidence>
<reference evidence="3" key="1">
    <citation type="submission" date="2016-01" db="EMBL/GenBank/DDBJ databases">
        <title>Draft genome of Chromobacterium sp. F49.</title>
        <authorList>
            <person name="Hong K.W."/>
        </authorList>
    </citation>
    <scope>NUCLEOTIDE SEQUENCE [LARGE SCALE GENOMIC DNA]</scope>
    <source>
        <strain evidence="3">P7IIIA</strain>
    </source>
</reference>
<sequence length="163" mass="17836">MKNGSTLLLKISVFLIGTPVLALCIFLLPQLAVKATEEAQKGSELAYVIFGILIIVYLSTVPFYFALHQAFKLLQYIDKNKAFSELSVRSLMKIKKCALTISGLYVLALPLVYIIAEWDDAPGLVLVGMVFIGASVVIAVFAAVLQRLLKDAIDLKSENDLTV</sequence>
<dbReference type="EMBL" id="LRFC01000001">
    <property type="protein sequence ID" value="KZE69212.1"/>
    <property type="molecule type" value="Genomic_DNA"/>
</dbReference>
<keyword evidence="3" id="KW-1185">Reference proteome</keyword>
<dbReference type="RefSeq" id="WP_066236605.1">
    <property type="nucleotide sequence ID" value="NZ_LRFC01000001.1"/>
</dbReference>
<proteinExistence type="predicted"/>
<dbReference type="OrthoDB" id="1100174at2"/>
<feature type="transmembrane region" description="Helical" evidence="1">
    <location>
        <begin position="122"/>
        <end position="145"/>
    </location>
</feature>
<dbReference type="InterPro" id="IPR021354">
    <property type="entry name" value="DUF2975"/>
</dbReference>
<accession>A0A163SJ34</accession>
<keyword evidence="1" id="KW-0812">Transmembrane</keyword>
<feature type="transmembrane region" description="Helical" evidence="1">
    <location>
        <begin position="45"/>
        <end position="67"/>
    </location>
</feature>
<gene>
    <name evidence="2" type="ORF">AWM68_02795</name>
</gene>